<dbReference type="Proteomes" id="UP000236497">
    <property type="component" value="Unassembled WGS sequence"/>
</dbReference>
<keyword evidence="2" id="KW-1185">Reference proteome</keyword>
<evidence type="ECO:0008006" key="3">
    <source>
        <dbReference type="Google" id="ProtNLM"/>
    </source>
</evidence>
<dbReference type="RefSeq" id="WP_103201955.1">
    <property type="nucleotide sequence ID" value="NZ_CVTD020000008.1"/>
</dbReference>
<gene>
    <name evidence="1" type="ORF">HHT355_0593</name>
</gene>
<sequence length="300" mass="35401">MIYFSFYNINIYSSFDIKDQVILLSKELGGNQVLKYCPKYSITILPYQEYSRDTLKNCIRVGYHPLNRREIWKDQYSTRTIEIDSDEILIKEEFSYTLFIRDIQNIYSYLRSKICEIIRECKLKLYPFGFHAALIGRDKSLYLIIGAKGSGKTSSVLYAYINGWDVYTDEFVLIDKKSIEVLERFPAINPDVEAAFFADCNLKLHYIIKGYLTGEYKKVIDINLKKCKDLSIENIKKIYILTDYKNNIMRHDFINNIFYKNIILGANISNEQYEIIQNLRYNSKMMNIKEFANEIQEATI</sequence>
<evidence type="ECO:0000313" key="2">
    <source>
        <dbReference type="Proteomes" id="UP000236497"/>
    </source>
</evidence>
<protein>
    <recommendedName>
        <fullName evidence="3">HPr kinase/phosphorylase C-terminal domain-containing protein</fullName>
    </recommendedName>
</protein>
<evidence type="ECO:0000313" key="1">
    <source>
        <dbReference type="EMBL" id="CRZ33798.1"/>
    </source>
</evidence>
<proteinExistence type="predicted"/>
<dbReference type="AlphaFoldDB" id="A0A0H5SU03"/>
<dbReference type="EMBL" id="CVTD020000008">
    <property type="protein sequence ID" value="CRZ33798.1"/>
    <property type="molecule type" value="Genomic_DNA"/>
</dbReference>
<organism evidence="1 2">
    <name type="scientific">Herbinix hemicellulosilytica</name>
    <dbReference type="NCBI Taxonomy" id="1564487"/>
    <lineage>
        <taxon>Bacteria</taxon>
        <taxon>Bacillati</taxon>
        <taxon>Bacillota</taxon>
        <taxon>Clostridia</taxon>
        <taxon>Lachnospirales</taxon>
        <taxon>Lachnospiraceae</taxon>
        <taxon>Herbinix</taxon>
    </lineage>
</organism>
<accession>A0A0H5SU03</accession>
<name>A0A0H5SU03_HERHM</name>
<reference evidence="1 2" key="1">
    <citation type="submission" date="2015-06" db="EMBL/GenBank/DDBJ databases">
        <authorList>
            <person name="Wibberg Daniel"/>
        </authorList>
    </citation>
    <scope>NUCLEOTIDE SEQUENCE [LARGE SCALE GENOMIC DNA]</scope>
    <source>
        <strain evidence="1 2">T3/55T</strain>
    </source>
</reference>